<organism evidence="1">
    <name type="scientific">marine sediment metagenome</name>
    <dbReference type="NCBI Taxonomy" id="412755"/>
    <lineage>
        <taxon>unclassified sequences</taxon>
        <taxon>metagenomes</taxon>
        <taxon>ecological metagenomes</taxon>
    </lineage>
</organism>
<dbReference type="EMBL" id="BARS01026533">
    <property type="protein sequence ID" value="GAG01702.1"/>
    <property type="molecule type" value="Genomic_DNA"/>
</dbReference>
<sequence>MKIGGQEVTVIVSGNYVMWTGAAPSEAGSKGKLKVFLVTADKERFLFDLPGEPLGATRRFRVPRAELEGFFAPA</sequence>
<proteinExistence type="predicted"/>
<protein>
    <submittedName>
        <fullName evidence="1">Uncharacterized protein</fullName>
    </submittedName>
</protein>
<dbReference type="AlphaFoldDB" id="X0UR35"/>
<name>X0UR35_9ZZZZ</name>
<accession>X0UR35</accession>
<comment type="caution">
    <text evidence="1">The sequence shown here is derived from an EMBL/GenBank/DDBJ whole genome shotgun (WGS) entry which is preliminary data.</text>
</comment>
<reference evidence="1" key="1">
    <citation type="journal article" date="2014" name="Front. Microbiol.">
        <title>High frequency of phylogenetically diverse reductive dehalogenase-homologous genes in deep subseafloor sedimentary metagenomes.</title>
        <authorList>
            <person name="Kawai M."/>
            <person name="Futagami T."/>
            <person name="Toyoda A."/>
            <person name="Takaki Y."/>
            <person name="Nishi S."/>
            <person name="Hori S."/>
            <person name="Arai W."/>
            <person name="Tsubouchi T."/>
            <person name="Morono Y."/>
            <person name="Uchiyama I."/>
            <person name="Ito T."/>
            <person name="Fujiyama A."/>
            <person name="Inagaki F."/>
            <person name="Takami H."/>
        </authorList>
    </citation>
    <scope>NUCLEOTIDE SEQUENCE</scope>
    <source>
        <strain evidence="1">Expedition CK06-06</strain>
    </source>
</reference>
<gene>
    <name evidence="1" type="ORF">S01H1_41805</name>
</gene>
<evidence type="ECO:0000313" key="1">
    <source>
        <dbReference type="EMBL" id="GAG01702.1"/>
    </source>
</evidence>